<dbReference type="SUPFAM" id="SSF55729">
    <property type="entry name" value="Acyl-CoA N-acyltransferases (Nat)"/>
    <property type="match status" value="1"/>
</dbReference>
<dbReference type="InterPro" id="IPR016181">
    <property type="entry name" value="Acyl_CoA_acyltransferase"/>
</dbReference>
<dbReference type="EMBL" id="JBHSKD010000027">
    <property type="protein sequence ID" value="MFC5179221.1"/>
    <property type="molecule type" value="Genomic_DNA"/>
</dbReference>
<dbReference type="PANTHER" id="PTHR43441">
    <property type="entry name" value="RIBOSOMAL-PROTEIN-SERINE ACETYLTRANSFERASE"/>
    <property type="match status" value="1"/>
</dbReference>
<dbReference type="Proteomes" id="UP001596087">
    <property type="component" value="Unassembled WGS sequence"/>
</dbReference>
<evidence type="ECO:0000313" key="2">
    <source>
        <dbReference type="EMBL" id="MFC5179221.1"/>
    </source>
</evidence>
<organism evidence="2 3">
    <name type="scientific">Nocardioides taihuensis</name>
    <dbReference type="NCBI Taxonomy" id="1835606"/>
    <lineage>
        <taxon>Bacteria</taxon>
        <taxon>Bacillati</taxon>
        <taxon>Actinomycetota</taxon>
        <taxon>Actinomycetes</taxon>
        <taxon>Propionibacteriales</taxon>
        <taxon>Nocardioidaceae</taxon>
        <taxon>Nocardioides</taxon>
    </lineage>
</organism>
<protein>
    <submittedName>
        <fullName evidence="2">GNAT family N-acetyltransferase</fullName>
        <ecNumber evidence="2">2.3.-.-</ecNumber>
    </submittedName>
</protein>
<dbReference type="PANTHER" id="PTHR43441:SF2">
    <property type="entry name" value="FAMILY ACETYLTRANSFERASE, PUTATIVE (AFU_ORTHOLOGUE AFUA_7G00850)-RELATED"/>
    <property type="match status" value="1"/>
</dbReference>
<reference evidence="3" key="1">
    <citation type="journal article" date="2019" name="Int. J. Syst. Evol. Microbiol.">
        <title>The Global Catalogue of Microorganisms (GCM) 10K type strain sequencing project: providing services to taxonomists for standard genome sequencing and annotation.</title>
        <authorList>
            <consortium name="The Broad Institute Genomics Platform"/>
            <consortium name="The Broad Institute Genome Sequencing Center for Infectious Disease"/>
            <person name="Wu L."/>
            <person name="Ma J."/>
        </authorList>
    </citation>
    <scope>NUCLEOTIDE SEQUENCE [LARGE SCALE GENOMIC DNA]</scope>
    <source>
        <strain evidence="3">DFY41</strain>
    </source>
</reference>
<dbReference type="EC" id="2.3.-.-" evidence="2"/>
<dbReference type="Gene3D" id="3.40.630.30">
    <property type="match status" value="1"/>
</dbReference>
<dbReference type="RefSeq" id="WP_378593174.1">
    <property type="nucleotide sequence ID" value="NZ_JBHSKD010000027.1"/>
</dbReference>
<name>A0ABW0BPK7_9ACTN</name>
<proteinExistence type="predicted"/>
<evidence type="ECO:0000259" key="1">
    <source>
        <dbReference type="PROSITE" id="PS51186"/>
    </source>
</evidence>
<keyword evidence="2" id="KW-0808">Transferase</keyword>
<keyword evidence="3" id="KW-1185">Reference proteome</keyword>
<keyword evidence="2" id="KW-0012">Acyltransferase</keyword>
<comment type="caution">
    <text evidence="2">The sequence shown here is derived from an EMBL/GenBank/DDBJ whole genome shotgun (WGS) entry which is preliminary data.</text>
</comment>
<sequence length="236" mass="26302">MTSTNEHGQPVGRPVPGWEPRLFPALVTLTGRHVRLEPLAPEHAAPLYEELCGPADAPLWTYRLSGPPADLAAMEREVAAWAAAEDARTFAVVPVGEERPAGMTTLMRVDPAHGSVEVGSIIYARRLQRTPVTTEATHLLARHVLDDLGYRRFEWKCDSCNEPSRRAAARLGFTYEGRFRNAMVYRGRNRDTDWFSITAEEWPGIRAAHERWLAPDNLDAGRQRSSLASLLPAVAR</sequence>
<accession>A0ABW0BPK7</accession>
<dbReference type="GO" id="GO:0016746">
    <property type="term" value="F:acyltransferase activity"/>
    <property type="evidence" value="ECO:0007669"/>
    <property type="project" value="UniProtKB-KW"/>
</dbReference>
<dbReference type="InterPro" id="IPR051908">
    <property type="entry name" value="Ribosomal_N-acetyltransferase"/>
</dbReference>
<evidence type="ECO:0000313" key="3">
    <source>
        <dbReference type="Proteomes" id="UP001596087"/>
    </source>
</evidence>
<dbReference type="Pfam" id="PF13302">
    <property type="entry name" value="Acetyltransf_3"/>
    <property type="match status" value="1"/>
</dbReference>
<dbReference type="InterPro" id="IPR000182">
    <property type="entry name" value="GNAT_dom"/>
</dbReference>
<feature type="domain" description="N-acetyltransferase" evidence="1">
    <location>
        <begin position="34"/>
        <end position="191"/>
    </location>
</feature>
<gene>
    <name evidence="2" type="ORF">ACFPGP_21240</name>
</gene>
<dbReference type="PROSITE" id="PS51186">
    <property type="entry name" value="GNAT"/>
    <property type="match status" value="1"/>
</dbReference>